<gene>
    <name evidence="3" type="ORF">Mame_04535</name>
</gene>
<reference evidence="3 4" key="1">
    <citation type="submission" date="2017-03" db="EMBL/GenBank/DDBJ databases">
        <title>Foreign affairs: Plasmid Transfer between Roseobacters and Rhizobia.</title>
        <authorList>
            <person name="Bartling P."/>
            <person name="Bunk B."/>
            <person name="Overmann J."/>
            <person name="Brinkmann H."/>
            <person name="Petersen J."/>
        </authorList>
    </citation>
    <scope>NUCLEOTIDE SEQUENCE [LARGE SCALE GENOMIC DNA]</scope>
    <source>
        <strain evidence="3 4">MACL11</strain>
        <plasmid evidence="4">Plasmid pmm593</plasmid>
    </source>
</reference>
<evidence type="ECO:0000256" key="2">
    <source>
        <dbReference type="ARBA" id="ARBA00023002"/>
    </source>
</evidence>
<dbReference type="GO" id="GO:0016651">
    <property type="term" value="F:oxidoreductase activity, acting on NAD(P)H"/>
    <property type="evidence" value="ECO:0007669"/>
    <property type="project" value="TreeGrafter"/>
</dbReference>
<geneLocation type="plasmid" evidence="4">
    <name>pmm593</name>
</geneLocation>
<dbReference type="Gene3D" id="3.90.180.10">
    <property type="entry name" value="Medium-chain alcohol dehydrogenases, catalytic domain"/>
    <property type="match status" value="1"/>
</dbReference>
<evidence type="ECO:0000256" key="1">
    <source>
        <dbReference type="ARBA" id="ARBA00022857"/>
    </source>
</evidence>
<dbReference type="KEGG" id="mmed:Mame_04535"/>
<dbReference type="OrthoDB" id="9788224at2"/>
<keyword evidence="3" id="KW-0614">Plasmid</keyword>
<protein>
    <submittedName>
        <fullName evidence="3">Putative quinone oxidoreductase, YhdH/YhfP family</fullName>
    </submittedName>
</protein>
<evidence type="ECO:0000313" key="3">
    <source>
        <dbReference type="EMBL" id="AQZ53827.1"/>
    </source>
</evidence>
<dbReference type="AlphaFoldDB" id="A0A1U9Z7Y7"/>
<sequence length="230" mass="24311">MGGYPCPPRNLSDEIAAQLLINYVTARMILRGLRKSASEEVLRDGAVLVTGAGSVVARLLLHLLAKEGLAPIGLSRSKASATRGMAELNGAQIAASEDEDWQAQVTSLACGKKIVGVLDCVSGSLVREYASLLSDDAAIVTYGALGGTSLGIGAPEIVGRQLIIRGVVFTRWFSELSREDQAEDIRSAFDLASEMPSLFKTGGVFGLAEVQEAIAAVEAPNRDGFIFFRP</sequence>
<keyword evidence="4" id="KW-1185">Reference proteome</keyword>
<name>A0A1U9Z7Y7_9HYPH</name>
<keyword evidence="2" id="KW-0560">Oxidoreductase</keyword>
<dbReference type="eggNOG" id="COG0604">
    <property type="taxonomic scope" value="Bacteria"/>
</dbReference>
<dbReference type="InterPro" id="IPR036291">
    <property type="entry name" value="NAD(P)-bd_dom_sf"/>
</dbReference>
<proteinExistence type="predicted"/>
<dbReference type="EMBL" id="CP020331">
    <property type="protein sequence ID" value="AQZ53827.1"/>
    <property type="molecule type" value="Genomic_DNA"/>
</dbReference>
<dbReference type="PANTHER" id="PTHR48106">
    <property type="entry name" value="QUINONE OXIDOREDUCTASE PIG3-RELATED"/>
    <property type="match status" value="1"/>
</dbReference>
<dbReference type="GO" id="GO:0070402">
    <property type="term" value="F:NADPH binding"/>
    <property type="evidence" value="ECO:0007669"/>
    <property type="project" value="TreeGrafter"/>
</dbReference>
<dbReference type="Gene3D" id="3.40.50.720">
    <property type="entry name" value="NAD(P)-binding Rossmann-like Domain"/>
    <property type="match status" value="1"/>
</dbReference>
<organism evidence="3 4">
    <name type="scientific">Martelella mediterranea DSM 17316</name>
    <dbReference type="NCBI Taxonomy" id="1122214"/>
    <lineage>
        <taxon>Bacteria</taxon>
        <taxon>Pseudomonadati</taxon>
        <taxon>Pseudomonadota</taxon>
        <taxon>Alphaproteobacteria</taxon>
        <taxon>Hyphomicrobiales</taxon>
        <taxon>Aurantimonadaceae</taxon>
        <taxon>Martelella</taxon>
    </lineage>
</organism>
<dbReference type="Proteomes" id="UP000191135">
    <property type="component" value="Plasmid pMM593"/>
</dbReference>
<dbReference type="SUPFAM" id="SSF51735">
    <property type="entry name" value="NAD(P)-binding Rossmann-fold domains"/>
    <property type="match status" value="1"/>
</dbReference>
<dbReference type="PANTHER" id="PTHR48106:SF2">
    <property type="entry name" value="ZN2+-BINDING DEHYDROGENASE"/>
    <property type="match status" value="1"/>
</dbReference>
<dbReference type="RefSeq" id="WP_026173908.1">
    <property type="nucleotide sequence ID" value="NZ_AQWH01000037.1"/>
</dbReference>
<accession>A0A1U9Z7Y7</accession>
<evidence type="ECO:0000313" key="4">
    <source>
        <dbReference type="Proteomes" id="UP000191135"/>
    </source>
</evidence>
<keyword evidence="1" id="KW-0521">NADP</keyword>